<gene>
    <name evidence="8" type="primary">flgB</name>
    <name evidence="8" type="ORF">ACFO5Q_10950</name>
</gene>
<evidence type="ECO:0000313" key="8">
    <source>
        <dbReference type="EMBL" id="MFC4348365.1"/>
    </source>
</evidence>
<protein>
    <recommendedName>
        <fullName evidence="3 6">Flagellar basal body rod protein FlgB</fullName>
    </recommendedName>
</protein>
<keyword evidence="8" id="KW-0282">Flagellum</keyword>
<evidence type="ECO:0000256" key="3">
    <source>
        <dbReference type="ARBA" id="ARBA00014376"/>
    </source>
</evidence>
<dbReference type="PIRSF" id="PIRSF002889">
    <property type="entry name" value="Rod_FlgB"/>
    <property type="match status" value="1"/>
</dbReference>
<evidence type="ECO:0000313" key="9">
    <source>
        <dbReference type="Proteomes" id="UP001595776"/>
    </source>
</evidence>
<dbReference type="NCBIfam" id="TIGR01396">
    <property type="entry name" value="FlgB"/>
    <property type="match status" value="1"/>
</dbReference>
<evidence type="ECO:0000256" key="7">
    <source>
        <dbReference type="SAM" id="MobiDB-lite"/>
    </source>
</evidence>
<feature type="region of interest" description="Disordered" evidence="7">
    <location>
        <begin position="59"/>
        <end position="97"/>
    </location>
</feature>
<keyword evidence="8" id="KW-0966">Cell projection</keyword>
<dbReference type="EMBL" id="JBHSCR010000007">
    <property type="protein sequence ID" value="MFC4348365.1"/>
    <property type="molecule type" value="Genomic_DNA"/>
</dbReference>
<name>A0ABV8UB66_9PROT</name>
<accession>A0ABV8UB66</accession>
<keyword evidence="4 6" id="KW-0975">Bacterial flagellum</keyword>
<evidence type="ECO:0000256" key="4">
    <source>
        <dbReference type="ARBA" id="ARBA00023143"/>
    </source>
</evidence>
<keyword evidence="8" id="KW-0969">Cilium</keyword>
<evidence type="ECO:0000256" key="6">
    <source>
        <dbReference type="PIRNR" id="PIRNR002889"/>
    </source>
</evidence>
<evidence type="ECO:0000256" key="5">
    <source>
        <dbReference type="ARBA" id="ARBA00024934"/>
    </source>
</evidence>
<sequence>MDLTNIPLMAALRSRMKWLNNNQVVISENIGHADTPGYKAKELTEQNFSGLVDGLVSGRTHSTQMRTKDARHLDTSGASASSARKQDIKDAEETPTGNSVVLEEEMLKLADNQMKYGMVVNLYKKNIGLLNIALGKGGGR</sequence>
<evidence type="ECO:0000256" key="1">
    <source>
        <dbReference type="ARBA" id="ARBA00004117"/>
    </source>
</evidence>
<keyword evidence="9" id="KW-1185">Reference proteome</keyword>
<evidence type="ECO:0000256" key="2">
    <source>
        <dbReference type="ARBA" id="ARBA00009677"/>
    </source>
</evidence>
<comment type="function">
    <text evidence="5 6">Structural component of flagellum, the bacterial motility apparatus. Part of the rod structure of flagellar basal body.</text>
</comment>
<proteinExistence type="inferred from homology"/>
<dbReference type="Proteomes" id="UP001595776">
    <property type="component" value="Unassembled WGS sequence"/>
</dbReference>
<dbReference type="InterPro" id="IPR006300">
    <property type="entry name" value="FlgB"/>
</dbReference>
<comment type="subcellular location">
    <subcellularLocation>
        <location evidence="1 6">Bacterial flagellum basal body</location>
    </subcellularLocation>
</comment>
<reference evidence="9" key="1">
    <citation type="journal article" date="2019" name="Int. J. Syst. Evol. Microbiol.">
        <title>The Global Catalogue of Microorganisms (GCM) 10K type strain sequencing project: providing services to taxonomists for standard genome sequencing and annotation.</title>
        <authorList>
            <consortium name="The Broad Institute Genomics Platform"/>
            <consortium name="The Broad Institute Genome Sequencing Center for Infectious Disease"/>
            <person name="Wu L."/>
            <person name="Ma J."/>
        </authorList>
    </citation>
    <scope>NUCLEOTIDE SEQUENCE [LARGE SCALE GENOMIC DNA]</scope>
    <source>
        <strain evidence="9">CGMCC 1.15304</strain>
    </source>
</reference>
<dbReference type="RefSeq" id="WP_082719766.1">
    <property type="nucleotide sequence ID" value="NZ_JBHSCR010000007.1"/>
</dbReference>
<comment type="similarity">
    <text evidence="2 6">Belongs to the flagella basal body rod proteins family.</text>
</comment>
<comment type="subunit">
    <text evidence="6">The basal body constitutes a major portion of the flagellar organelle and consists of a number of rings mounted on a central rod.</text>
</comment>
<organism evidence="8 9">
    <name type="scientific">Kordiimonas lipolytica</name>
    <dbReference type="NCBI Taxonomy" id="1662421"/>
    <lineage>
        <taxon>Bacteria</taxon>
        <taxon>Pseudomonadati</taxon>
        <taxon>Pseudomonadota</taxon>
        <taxon>Alphaproteobacteria</taxon>
        <taxon>Kordiimonadales</taxon>
        <taxon>Kordiimonadaceae</taxon>
        <taxon>Kordiimonas</taxon>
    </lineage>
</organism>
<comment type="caution">
    <text evidence="8">The sequence shown here is derived from an EMBL/GenBank/DDBJ whole genome shotgun (WGS) entry which is preliminary data.</text>
</comment>